<comment type="similarity">
    <text evidence="5">Belongs to the SAT4 family.</text>
</comment>
<keyword evidence="3 7" id="KW-1133">Transmembrane helix</keyword>
<gene>
    <name evidence="9" type="ORF">K452DRAFT_129305</name>
</gene>
<feature type="transmembrane region" description="Helical" evidence="7">
    <location>
        <begin position="106"/>
        <end position="124"/>
    </location>
</feature>
<feature type="compositionally biased region" description="Basic and acidic residues" evidence="6">
    <location>
        <begin position="299"/>
        <end position="310"/>
    </location>
</feature>
<evidence type="ECO:0000259" key="8">
    <source>
        <dbReference type="Pfam" id="PF20684"/>
    </source>
</evidence>
<dbReference type="RefSeq" id="XP_033392210.1">
    <property type="nucleotide sequence ID" value="XM_033535271.1"/>
</dbReference>
<feature type="transmembrane region" description="Helical" evidence="7">
    <location>
        <begin position="183"/>
        <end position="206"/>
    </location>
</feature>
<dbReference type="InterPro" id="IPR052337">
    <property type="entry name" value="SAT4-like"/>
</dbReference>
<evidence type="ECO:0000256" key="7">
    <source>
        <dbReference type="SAM" id="Phobius"/>
    </source>
</evidence>
<feature type="transmembrane region" description="Helical" evidence="7">
    <location>
        <begin position="258"/>
        <end position="278"/>
    </location>
</feature>
<dbReference type="EMBL" id="ML995519">
    <property type="protein sequence ID" value="KAF2136492.1"/>
    <property type="molecule type" value="Genomic_DNA"/>
</dbReference>
<dbReference type="GeneID" id="54292765"/>
<sequence length="406" mass="45588">MTDTRVIDLEEDPTFLWEIWSWFVIGVTVIFLRFVVRLRTVGLRGFQGDDYVTLVVLACYAMDAILVHIVYEKGSNVDVADSMVPLLTDQDVRILEAGSKAQLGAWYSYTALIWCMKFCVLFFYKRLTMKTWQNRLLNHMFWVCGVTYTAVFLTVTFGCHPMHENWQVRPKPSRQCTFKPQNFLVSAALNILTDGIILSIPVPLLWKLQVPMKKKVAVAILLSSGLFIISAAIIRAALTLGNAPSGLNINRWGVRETIIGILAVNAPILAPLFTRAFWVRGPYRPMSAKRGNDSTSMRMETRATRADRKARFSSTVGRSQVSTLDSDEEAILDGKEAMQSGAGSNVVSNVVLVEQTYDIRVSDRDEESFMEGRTEGWRGGQNNAEVTALDAERTHPGWFGSVPRET</sequence>
<feature type="region of interest" description="Disordered" evidence="6">
    <location>
        <begin position="289"/>
        <end position="312"/>
    </location>
</feature>
<accession>A0A6A6AWX6</accession>
<feature type="domain" description="Rhodopsin" evidence="8">
    <location>
        <begin position="32"/>
        <end position="275"/>
    </location>
</feature>
<keyword evidence="4 7" id="KW-0472">Membrane</keyword>
<protein>
    <recommendedName>
        <fullName evidence="8">Rhodopsin domain-containing protein</fullName>
    </recommendedName>
</protein>
<evidence type="ECO:0000256" key="5">
    <source>
        <dbReference type="ARBA" id="ARBA00038359"/>
    </source>
</evidence>
<evidence type="ECO:0000256" key="4">
    <source>
        <dbReference type="ARBA" id="ARBA00023136"/>
    </source>
</evidence>
<evidence type="ECO:0000256" key="6">
    <source>
        <dbReference type="SAM" id="MobiDB-lite"/>
    </source>
</evidence>
<evidence type="ECO:0000256" key="1">
    <source>
        <dbReference type="ARBA" id="ARBA00004141"/>
    </source>
</evidence>
<evidence type="ECO:0000256" key="2">
    <source>
        <dbReference type="ARBA" id="ARBA00022692"/>
    </source>
</evidence>
<dbReference type="OrthoDB" id="4329349at2759"/>
<dbReference type="PANTHER" id="PTHR33048:SF2">
    <property type="entry name" value="SRPK"/>
    <property type="match status" value="1"/>
</dbReference>
<dbReference type="PANTHER" id="PTHR33048">
    <property type="entry name" value="PTH11-LIKE INTEGRAL MEMBRANE PROTEIN (AFU_ORTHOLOGUE AFUA_5G11245)"/>
    <property type="match status" value="1"/>
</dbReference>
<dbReference type="InterPro" id="IPR049326">
    <property type="entry name" value="Rhodopsin_dom_fungi"/>
</dbReference>
<feature type="transmembrane region" description="Helical" evidence="7">
    <location>
        <begin position="218"/>
        <end position="238"/>
    </location>
</feature>
<dbReference type="Proteomes" id="UP000799438">
    <property type="component" value="Unassembled WGS sequence"/>
</dbReference>
<dbReference type="Pfam" id="PF20684">
    <property type="entry name" value="Fung_rhodopsin"/>
    <property type="match status" value="1"/>
</dbReference>
<feature type="transmembrane region" description="Helical" evidence="7">
    <location>
        <begin position="20"/>
        <end position="39"/>
    </location>
</feature>
<evidence type="ECO:0000256" key="3">
    <source>
        <dbReference type="ARBA" id="ARBA00022989"/>
    </source>
</evidence>
<reference evidence="9" key="1">
    <citation type="journal article" date="2020" name="Stud. Mycol.">
        <title>101 Dothideomycetes genomes: a test case for predicting lifestyles and emergence of pathogens.</title>
        <authorList>
            <person name="Haridas S."/>
            <person name="Albert R."/>
            <person name="Binder M."/>
            <person name="Bloem J."/>
            <person name="Labutti K."/>
            <person name="Salamov A."/>
            <person name="Andreopoulos B."/>
            <person name="Baker S."/>
            <person name="Barry K."/>
            <person name="Bills G."/>
            <person name="Bluhm B."/>
            <person name="Cannon C."/>
            <person name="Castanera R."/>
            <person name="Culley D."/>
            <person name="Daum C."/>
            <person name="Ezra D."/>
            <person name="Gonzalez J."/>
            <person name="Henrissat B."/>
            <person name="Kuo A."/>
            <person name="Liang C."/>
            <person name="Lipzen A."/>
            <person name="Lutzoni F."/>
            <person name="Magnuson J."/>
            <person name="Mondo S."/>
            <person name="Nolan M."/>
            <person name="Ohm R."/>
            <person name="Pangilinan J."/>
            <person name="Park H.-J."/>
            <person name="Ramirez L."/>
            <person name="Alfaro M."/>
            <person name="Sun H."/>
            <person name="Tritt A."/>
            <person name="Yoshinaga Y."/>
            <person name="Zwiers L.-H."/>
            <person name="Turgeon B."/>
            <person name="Goodwin S."/>
            <person name="Spatafora J."/>
            <person name="Crous P."/>
            <person name="Grigoriev I."/>
        </authorList>
    </citation>
    <scope>NUCLEOTIDE SEQUENCE</scope>
    <source>
        <strain evidence="9">CBS 121167</strain>
    </source>
</reference>
<keyword evidence="10" id="KW-1185">Reference proteome</keyword>
<dbReference type="GO" id="GO:0016020">
    <property type="term" value="C:membrane"/>
    <property type="evidence" value="ECO:0007669"/>
    <property type="project" value="UniProtKB-SubCell"/>
</dbReference>
<feature type="transmembrane region" description="Helical" evidence="7">
    <location>
        <begin position="136"/>
        <end position="163"/>
    </location>
</feature>
<name>A0A6A6AWX6_9PEZI</name>
<keyword evidence="2 7" id="KW-0812">Transmembrane</keyword>
<evidence type="ECO:0000313" key="10">
    <source>
        <dbReference type="Proteomes" id="UP000799438"/>
    </source>
</evidence>
<organism evidence="9 10">
    <name type="scientific">Aplosporella prunicola CBS 121167</name>
    <dbReference type="NCBI Taxonomy" id="1176127"/>
    <lineage>
        <taxon>Eukaryota</taxon>
        <taxon>Fungi</taxon>
        <taxon>Dikarya</taxon>
        <taxon>Ascomycota</taxon>
        <taxon>Pezizomycotina</taxon>
        <taxon>Dothideomycetes</taxon>
        <taxon>Dothideomycetes incertae sedis</taxon>
        <taxon>Botryosphaeriales</taxon>
        <taxon>Aplosporellaceae</taxon>
        <taxon>Aplosporella</taxon>
    </lineage>
</organism>
<dbReference type="AlphaFoldDB" id="A0A6A6AWX6"/>
<evidence type="ECO:0000313" key="9">
    <source>
        <dbReference type="EMBL" id="KAF2136492.1"/>
    </source>
</evidence>
<comment type="subcellular location">
    <subcellularLocation>
        <location evidence="1">Membrane</location>
        <topology evidence="1">Multi-pass membrane protein</topology>
    </subcellularLocation>
</comment>
<feature type="transmembrane region" description="Helical" evidence="7">
    <location>
        <begin position="51"/>
        <end position="71"/>
    </location>
</feature>
<proteinExistence type="inferred from homology"/>